<dbReference type="OrthoDB" id="6508750at2759"/>
<dbReference type="EMBL" id="ABJB010492367">
    <property type="status" value="NOT_ANNOTATED_CDS"/>
    <property type="molecule type" value="Genomic_DNA"/>
</dbReference>
<keyword evidence="6" id="KW-0739">Sodium transport</keyword>
<reference evidence="8" key="1">
    <citation type="submission" date="2008-03" db="EMBL/GenBank/DDBJ databases">
        <title>Annotation of Ixodes scapularis.</title>
        <authorList>
            <consortium name="Ixodes scapularis Genome Project Consortium"/>
            <person name="Caler E."/>
            <person name="Hannick L.I."/>
            <person name="Bidwell S."/>
            <person name="Joardar V."/>
            <person name="Thiagarajan M."/>
            <person name="Amedeo P."/>
            <person name="Galinsky K.J."/>
            <person name="Schobel S."/>
            <person name="Inman J."/>
            <person name="Hostetler J."/>
            <person name="Miller J."/>
            <person name="Hammond M."/>
            <person name="Megy K."/>
            <person name="Lawson D."/>
            <person name="Kodira C."/>
            <person name="Sutton G."/>
            <person name="Meyer J."/>
            <person name="Hill C.A."/>
            <person name="Birren B."/>
            <person name="Nene V."/>
            <person name="Collins F."/>
            <person name="Alarcon-Chaidez F."/>
            <person name="Wikel S."/>
            <person name="Strausberg R."/>
        </authorList>
    </citation>
    <scope>NUCLEOTIDE SEQUENCE [LARGE SCALE GENOMIC DNA]</scope>
    <source>
        <strain evidence="8">Wikel</strain>
    </source>
</reference>
<reference evidence="7" key="2">
    <citation type="submission" date="2020-05" db="UniProtKB">
        <authorList>
            <consortium name="EnsemblMetazoa"/>
        </authorList>
    </citation>
    <scope>IDENTIFICATION</scope>
    <source>
        <strain evidence="7">wikel</strain>
    </source>
</reference>
<dbReference type="VEuPathDB" id="VectorBase:ISCW005447"/>
<dbReference type="VEuPathDB" id="VectorBase:ISCI005447"/>
<dbReference type="VEuPathDB" id="VectorBase:ISCP_017782"/>
<evidence type="ECO:0000256" key="1">
    <source>
        <dbReference type="ARBA" id="ARBA00004651"/>
    </source>
</evidence>
<keyword evidence="8" id="KW-1185">Reference proteome</keyword>
<keyword evidence="4" id="KW-0915">Sodium</keyword>
<dbReference type="Gene3D" id="1.20.1730.10">
    <property type="entry name" value="Sodium/glucose cotransporter"/>
    <property type="match status" value="1"/>
</dbReference>
<keyword evidence="3" id="KW-0472">Membrane</keyword>
<dbReference type="InterPro" id="IPR051163">
    <property type="entry name" value="Sodium:Solute_Symporter_SSF"/>
</dbReference>
<proteinExistence type="predicted"/>
<evidence type="ECO:0000256" key="4">
    <source>
        <dbReference type="ARBA" id="ARBA00023053"/>
    </source>
</evidence>
<dbReference type="GO" id="GO:0006814">
    <property type="term" value="P:sodium ion transport"/>
    <property type="evidence" value="ECO:0007669"/>
    <property type="project" value="UniProtKB-KW"/>
</dbReference>
<evidence type="ECO:0000313" key="7">
    <source>
        <dbReference type="EnsemblMetazoa" id="ISCW005447-PA"/>
    </source>
</evidence>
<evidence type="ECO:0000256" key="6">
    <source>
        <dbReference type="ARBA" id="ARBA00023201"/>
    </source>
</evidence>
<evidence type="ECO:0000256" key="5">
    <source>
        <dbReference type="ARBA" id="ARBA00023065"/>
    </source>
</evidence>
<sequence length="97" mass="11004">TTLDFTKDENIWSCLIGALPLHVYRTGMDQMVVQRYMASRTLEDAKWTAGIGMALLSLFYLSLIGMGMLLIYWFRDCDPFLSGSIEQLDQVGDDLCI</sequence>
<accession>A0A1S4KWQ5</accession>
<protein>
    <recommendedName>
        <fullName evidence="9">Sodium/solute symporter</fullName>
    </recommendedName>
</protein>
<dbReference type="InterPro" id="IPR038377">
    <property type="entry name" value="Na/Glc_symporter_sf"/>
</dbReference>
<dbReference type="Proteomes" id="UP000001555">
    <property type="component" value="Unassembled WGS sequence"/>
</dbReference>
<organism evidence="7 8">
    <name type="scientific">Ixodes scapularis</name>
    <name type="common">Black-legged tick</name>
    <name type="synonym">Deer tick</name>
    <dbReference type="NCBI Taxonomy" id="6945"/>
    <lineage>
        <taxon>Eukaryota</taxon>
        <taxon>Metazoa</taxon>
        <taxon>Ecdysozoa</taxon>
        <taxon>Arthropoda</taxon>
        <taxon>Chelicerata</taxon>
        <taxon>Arachnida</taxon>
        <taxon>Acari</taxon>
        <taxon>Parasitiformes</taxon>
        <taxon>Ixodida</taxon>
        <taxon>Ixodoidea</taxon>
        <taxon>Ixodidae</taxon>
        <taxon>Ixodinae</taxon>
        <taxon>Ixodes</taxon>
    </lineage>
</organism>
<evidence type="ECO:0000256" key="3">
    <source>
        <dbReference type="ARBA" id="ARBA00022475"/>
    </source>
</evidence>
<dbReference type="GO" id="GO:0005886">
    <property type="term" value="C:plasma membrane"/>
    <property type="evidence" value="ECO:0007669"/>
    <property type="project" value="UniProtKB-SubCell"/>
</dbReference>
<name>A0A1S4KWQ5_IXOSC</name>
<evidence type="ECO:0000256" key="2">
    <source>
        <dbReference type="ARBA" id="ARBA00022448"/>
    </source>
</evidence>
<keyword evidence="3" id="KW-1003">Cell membrane</keyword>
<keyword evidence="2" id="KW-0813">Transport</keyword>
<keyword evidence="5" id="KW-0406">Ion transport</keyword>
<dbReference type="PANTHER" id="PTHR42985">
    <property type="entry name" value="SODIUM-COUPLED MONOCARBOXYLATE TRANSPORTER"/>
    <property type="match status" value="1"/>
</dbReference>
<dbReference type="InParanoid" id="A0A1S4KWQ5"/>
<evidence type="ECO:0008006" key="9">
    <source>
        <dbReference type="Google" id="ProtNLM"/>
    </source>
</evidence>
<dbReference type="PANTHER" id="PTHR42985:SF40">
    <property type="entry name" value="LD47995P-RELATED"/>
    <property type="match status" value="1"/>
</dbReference>
<comment type="subcellular location">
    <subcellularLocation>
        <location evidence="1">Cell membrane</location>
        <topology evidence="1">Multi-pass membrane protein</topology>
    </subcellularLocation>
</comment>
<evidence type="ECO:0000313" key="8">
    <source>
        <dbReference type="Proteomes" id="UP000001555"/>
    </source>
</evidence>
<dbReference type="AlphaFoldDB" id="A0A1S4KWQ5"/>
<dbReference type="EnsemblMetazoa" id="ISCW005447-RA">
    <property type="protein sequence ID" value="ISCW005447-PA"/>
    <property type="gene ID" value="ISCW005447"/>
</dbReference>